<gene>
    <name evidence="2" type="ORF">PNK_1461</name>
</gene>
<proteinExistence type="predicted"/>
<dbReference type="CDD" id="cd04333">
    <property type="entry name" value="ProX_deacylase"/>
    <property type="match status" value="1"/>
</dbReference>
<dbReference type="AlphaFoldDB" id="A0A0U5ESB7"/>
<keyword evidence="3" id="KW-1185">Reference proteome</keyword>
<dbReference type="InParanoid" id="A0A0U5ESB7"/>
<dbReference type="Gene3D" id="3.90.960.10">
    <property type="entry name" value="YbaK/aminoacyl-tRNA synthetase-associated domain"/>
    <property type="match status" value="1"/>
</dbReference>
<sequence>MTNDLSGSAKKVQIFLEENGFTCIVKELPASTRTAEEAANTIGCEVAQIAKSLIFVDKKSGSPILVIASGINRVDTTKIEKLTGLQLVKADGKFVKERIGFAIGGVPPVGHLEKIKTFLDPSLKNYEWIWAAAGTPFAVFQFSSHDIQRMTGGEFIDLKIDKAHEKV</sequence>
<protein>
    <submittedName>
        <fullName evidence="2">YbaK/prolyl-tRNA synthetase associated domain-containing protein</fullName>
    </submittedName>
</protein>
<dbReference type="PATRIC" id="fig|389348.3.peg.1640"/>
<dbReference type="SUPFAM" id="SSF55826">
    <property type="entry name" value="YbaK/ProRS associated domain"/>
    <property type="match status" value="1"/>
</dbReference>
<feature type="domain" description="YbaK/aminoacyl-tRNA synthetase-associated" evidence="1">
    <location>
        <begin position="31"/>
        <end position="149"/>
    </location>
</feature>
<organism evidence="2 3">
    <name type="scientific">Candidatus Protochlamydia naegleriophila</name>
    <dbReference type="NCBI Taxonomy" id="389348"/>
    <lineage>
        <taxon>Bacteria</taxon>
        <taxon>Pseudomonadati</taxon>
        <taxon>Chlamydiota</taxon>
        <taxon>Chlamydiia</taxon>
        <taxon>Parachlamydiales</taxon>
        <taxon>Parachlamydiaceae</taxon>
        <taxon>Candidatus Protochlamydia</taxon>
    </lineage>
</organism>
<reference evidence="3" key="1">
    <citation type="submission" date="2015-09" db="EMBL/GenBank/DDBJ databases">
        <authorList>
            <person name="Bertelli C."/>
        </authorList>
    </citation>
    <scope>NUCLEOTIDE SEQUENCE [LARGE SCALE GENOMIC DNA]</scope>
    <source>
        <strain evidence="3">KNic</strain>
    </source>
</reference>
<dbReference type="Proteomes" id="UP000069902">
    <property type="component" value="Chromosome cPNK"/>
</dbReference>
<dbReference type="KEGG" id="pnl:PNK_1461"/>
<dbReference type="InterPro" id="IPR007214">
    <property type="entry name" value="YbaK/aa-tRNA-synth-assoc-dom"/>
</dbReference>
<dbReference type="Pfam" id="PF04073">
    <property type="entry name" value="tRNA_edit"/>
    <property type="match status" value="1"/>
</dbReference>
<dbReference type="GO" id="GO:0004812">
    <property type="term" value="F:aminoacyl-tRNA ligase activity"/>
    <property type="evidence" value="ECO:0007669"/>
    <property type="project" value="UniProtKB-KW"/>
</dbReference>
<evidence type="ECO:0000259" key="1">
    <source>
        <dbReference type="Pfam" id="PF04073"/>
    </source>
</evidence>
<evidence type="ECO:0000313" key="3">
    <source>
        <dbReference type="Proteomes" id="UP000069902"/>
    </source>
</evidence>
<dbReference type="RefSeq" id="WP_059061233.1">
    <property type="nucleotide sequence ID" value="NZ_LN879502.1"/>
</dbReference>
<dbReference type="EMBL" id="LN879502">
    <property type="protein sequence ID" value="CUI17073.1"/>
    <property type="molecule type" value="Genomic_DNA"/>
</dbReference>
<dbReference type="FunCoup" id="A0A0U5ESB7">
    <property type="interactions" value="84"/>
</dbReference>
<dbReference type="PANTHER" id="PTHR30411">
    <property type="entry name" value="CYTOPLASMIC PROTEIN"/>
    <property type="match status" value="1"/>
</dbReference>
<evidence type="ECO:0000313" key="2">
    <source>
        <dbReference type="EMBL" id="CUI17073.1"/>
    </source>
</evidence>
<accession>A0A0U5ESB7</accession>
<keyword evidence="2" id="KW-0030">Aminoacyl-tRNA synthetase</keyword>
<dbReference type="InterPro" id="IPR036754">
    <property type="entry name" value="YbaK/aa-tRNA-synt-asso_dom_sf"/>
</dbReference>
<dbReference type="GO" id="GO:0002161">
    <property type="term" value="F:aminoacyl-tRNA deacylase activity"/>
    <property type="evidence" value="ECO:0007669"/>
    <property type="project" value="InterPro"/>
</dbReference>
<dbReference type="STRING" id="389348.PNK_1461"/>
<name>A0A0U5ESB7_9BACT</name>
<keyword evidence="2" id="KW-0436">Ligase</keyword>
<dbReference type="PANTHER" id="PTHR30411:SF1">
    <property type="entry name" value="CYTOPLASMIC PROTEIN"/>
    <property type="match status" value="1"/>
</dbReference>